<dbReference type="Proteomes" id="UP000186631">
    <property type="component" value="Unassembled WGS sequence"/>
</dbReference>
<evidence type="ECO:0000313" key="2">
    <source>
        <dbReference type="EMBL" id="OKZ42937.1"/>
    </source>
</evidence>
<accession>A0A1Q6IQ02</accession>
<feature type="domain" description="Helix-turn-helix" evidence="1">
    <location>
        <begin position="33"/>
        <end position="81"/>
    </location>
</feature>
<dbReference type="InterPro" id="IPR009061">
    <property type="entry name" value="DNA-bd_dom_put_sf"/>
</dbReference>
<sequence>MMNTDNRLLTRESSEHIREFFSTVSPAMAGENFYTDRELAEKLKVSRRSLQQYRDSGLLAFTRLGGKILYRSSDIEKLLDGCYREARTRPEEL</sequence>
<dbReference type="AlphaFoldDB" id="A0A1Q6IQ02"/>
<dbReference type="EMBL" id="MNQV01000247">
    <property type="protein sequence ID" value="OKZ42937.1"/>
    <property type="molecule type" value="Genomic_DNA"/>
</dbReference>
<organism evidence="2 3">
    <name type="scientific">Phocaeicola vulgatus</name>
    <name type="common">Bacteroides vulgatus</name>
    <dbReference type="NCBI Taxonomy" id="821"/>
    <lineage>
        <taxon>Bacteria</taxon>
        <taxon>Pseudomonadati</taxon>
        <taxon>Bacteroidota</taxon>
        <taxon>Bacteroidia</taxon>
        <taxon>Bacteroidales</taxon>
        <taxon>Bacteroidaceae</taxon>
        <taxon>Phocaeicola</taxon>
    </lineage>
</organism>
<dbReference type="InterPro" id="IPR041657">
    <property type="entry name" value="HTH_17"/>
</dbReference>
<keyword evidence="2" id="KW-0238">DNA-binding</keyword>
<comment type="caution">
    <text evidence="2">The sequence shown here is derived from an EMBL/GenBank/DDBJ whole genome shotgun (WGS) entry which is preliminary data.</text>
</comment>
<dbReference type="PANTHER" id="PTHR34585">
    <property type="match status" value="1"/>
</dbReference>
<gene>
    <name evidence="2" type="ORF">BHV80_18780</name>
</gene>
<dbReference type="Pfam" id="PF12728">
    <property type="entry name" value="HTH_17"/>
    <property type="match status" value="1"/>
</dbReference>
<dbReference type="PANTHER" id="PTHR34585:SF22">
    <property type="entry name" value="HELIX-TURN-HELIX DOMAIN-CONTAINING PROTEIN"/>
    <property type="match status" value="1"/>
</dbReference>
<dbReference type="SUPFAM" id="SSF46955">
    <property type="entry name" value="Putative DNA-binding domain"/>
    <property type="match status" value="1"/>
</dbReference>
<proteinExistence type="predicted"/>
<dbReference type="Gene3D" id="1.10.1660.10">
    <property type="match status" value="1"/>
</dbReference>
<evidence type="ECO:0000313" key="3">
    <source>
        <dbReference type="Proteomes" id="UP000186631"/>
    </source>
</evidence>
<name>A0A1Q6IQ02_PHOVU</name>
<evidence type="ECO:0000259" key="1">
    <source>
        <dbReference type="Pfam" id="PF12728"/>
    </source>
</evidence>
<reference evidence="2 3" key="1">
    <citation type="journal article" date="2016" name="Nat. Biotechnol.">
        <title>Measurement of bacterial replication rates in microbial communities.</title>
        <authorList>
            <person name="Brown C.T."/>
            <person name="Olm M.R."/>
            <person name="Thomas B.C."/>
            <person name="Banfield J.F."/>
        </authorList>
    </citation>
    <scope>NUCLEOTIDE SEQUENCE [LARGE SCALE GENOMIC DNA]</scope>
    <source>
        <strain evidence="2">42_262</strain>
    </source>
</reference>
<protein>
    <submittedName>
        <fullName evidence="2">DNA-binding protein</fullName>
    </submittedName>
</protein>
<dbReference type="GO" id="GO:0003677">
    <property type="term" value="F:DNA binding"/>
    <property type="evidence" value="ECO:0007669"/>
    <property type="project" value="UniProtKB-KW"/>
</dbReference>